<reference evidence="3 4" key="1">
    <citation type="submission" date="2016-11" db="EMBL/GenBank/DDBJ databases">
        <authorList>
            <person name="Varghese N."/>
            <person name="Submissions S."/>
        </authorList>
    </citation>
    <scope>NUCLEOTIDE SEQUENCE [LARGE SCALE GENOMIC DNA]</scope>
    <source>
        <strain evidence="3 4">DSM 29620</strain>
    </source>
</reference>
<feature type="transmembrane region" description="Helical" evidence="1">
    <location>
        <begin position="257"/>
        <end position="276"/>
    </location>
</feature>
<evidence type="ECO:0000313" key="3">
    <source>
        <dbReference type="EMBL" id="SHK25254.1"/>
    </source>
</evidence>
<dbReference type="Pfam" id="PF09925">
    <property type="entry name" value="DUF2157"/>
    <property type="match status" value="1"/>
</dbReference>
<keyword evidence="4" id="KW-1185">Reference proteome</keyword>
<keyword evidence="1" id="KW-0812">Transmembrane</keyword>
<dbReference type="OrthoDB" id="7353197at2"/>
<feature type="domain" description="DUF2157" evidence="2">
    <location>
        <begin position="15"/>
        <end position="153"/>
    </location>
</feature>
<evidence type="ECO:0000256" key="1">
    <source>
        <dbReference type="SAM" id="Phobius"/>
    </source>
</evidence>
<name>A0A1H0I896_9RHOB</name>
<feature type="transmembrane region" description="Helical" evidence="1">
    <location>
        <begin position="174"/>
        <end position="195"/>
    </location>
</feature>
<keyword evidence="1" id="KW-0472">Membrane</keyword>
<feature type="transmembrane region" description="Helical" evidence="1">
    <location>
        <begin position="288"/>
        <end position="309"/>
    </location>
</feature>
<feature type="transmembrane region" description="Helical" evidence="1">
    <location>
        <begin position="135"/>
        <end position="168"/>
    </location>
</feature>
<accession>A0A1H0I896</accession>
<evidence type="ECO:0000259" key="2">
    <source>
        <dbReference type="Pfam" id="PF09925"/>
    </source>
</evidence>
<protein>
    <submittedName>
        <fullName evidence="3">Predicted membrane protein</fullName>
    </submittedName>
</protein>
<proteinExistence type="predicted"/>
<evidence type="ECO:0000313" key="4">
    <source>
        <dbReference type="Proteomes" id="UP000324252"/>
    </source>
</evidence>
<organism evidence="3 4">
    <name type="scientific">Lutimaribacter pacificus</name>
    <dbReference type="NCBI Taxonomy" id="391948"/>
    <lineage>
        <taxon>Bacteria</taxon>
        <taxon>Pseudomonadati</taxon>
        <taxon>Pseudomonadota</taxon>
        <taxon>Alphaproteobacteria</taxon>
        <taxon>Rhodobacterales</taxon>
        <taxon>Roseobacteraceae</taxon>
        <taxon>Lutimaribacter</taxon>
    </lineage>
</organism>
<feature type="transmembrane region" description="Helical" evidence="1">
    <location>
        <begin position="339"/>
        <end position="357"/>
    </location>
</feature>
<feature type="transmembrane region" description="Helical" evidence="1">
    <location>
        <begin position="364"/>
        <end position="381"/>
    </location>
</feature>
<dbReference type="InterPro" id="IPR018677">
    <property type="entry name" value="DUF2157"/>
</dbReference>
<dbReference type="EMBL" id="FQZZ01000004">
    <property type="protein sequence ID" value="SHK25254.1"/>
    <property type="molecule type" value="Genomic_DNA"/>
</dbReference>
<dbReference type="Proteomes" id="UP000324252">
    <property type="component" value="Unassembled WGS sequence"/>
</dbReference>
<gene>
    <name evidence="3" type="ORF">SAMN05444142_104106</name>
</gene>
<feature type="transmembrane region" description="Helical" evidence="1">
    <location>
        <begin position="102"/>
        <end position="123"/>
    </location>
</feature>
<feature type="transmembrane region" description="Helical" evidence="1">
    <location>
        <begin position="316"/>
        <end position="333"/>
    </location>
</feature>
<keyword evidence="1" id="KW-1133">Transmembrane helix</keyword>
<sequence length="418" mass="44995">MHWKNRKTLLSEAVEDWTARGLLRRGEAQALQSDIAAQGGDWDFRALIIAFGVICLGLAAITFVAANWNGIPRPGKLGLVAGTLWAAWAGTVWAGWRGSPWWYEGLGLLACALFGAAIMLVAQIYHIQGEPVDAVWLWAVGTLIAAALMRAAMPLALATGLFFLWFTLSLERDFATVNLIYLGWWAAGALLAVLLPSRFCGHVSALALLGWISISLVQADLIRLPAMLAVGGALVAVSLMLISAASNRWLRGFEGAALFYALAMAAGLTVLLHLAGADFILRDDSAPVGHPVLFAAPVACLVAALWGYMQGVDTRYDLWVTAIAATLFSAIFTGQWSPWLTAAFTLGLFLWIARMGWRLSLRRLRVLGISGFVVMLLIVYAETLGSLMGTAGFYFGAGLLLLAGALAGPRLLRRWARP</sequence>
<feature type="transmembrane region" description="Helical" evidence="1">
    <location>
        <begin position="44"/>
        <end position="65"/>
    </location>
</feature>
<feature type="transmembrane region" description="Helical" evidence="1">
    <location>
        <begin position="225"/>
        <end position="245"/>
    </location>
</feature>
<dbReference type="AlphaFoldDB" id="A0A1H0I896"/>
<feature type="transmembrane region" description="Helical" evidence="1">
    <location>
        <begin position="393"/>
        <end position="412"/>
    </location>
</feature>
<dbReference type="RefSeq" id="WP_149788497.1">
    <property type="nucleotide sequence ID" value="NZ_FNIO01000004.1"/>
</dbReference>
<feature type="transmembrane region" description="Helical" evidence="1">
    <location>
        <begin position="77"/>
        <end position="96"/>
    </location>
</feature>